<dbReference type="EMBL" id="JBHLWO010000001">
    <property type="protein sequence ID" value="MFC0316934.1"/>
    <property type="molecule type" value="Genomic_DNA"/>
</dbReference>
<dbReference type="SUPFAM" id="SSF52833">
    <property type="entry name" value="Thioredoxin-like"/>
    <property type="match status" value="1"/>
</dbReference>
<feature type="domain" description="Thioredoxin" evidence="1">
    <location>
        <begin position="642"/>
        <end position="791"/>
    </location>
</feature>
<dbReference type="InterPro" id="IPR013766">
    <property type="entry name" value="Thioredoxin_domain"/>
</dbReference>
<dbReference type="CDD" id="cd02966">
    <property type="entry name" value="TlpA_like_family"/>
    <property type="match status" value="1"/>
</dbReference>
<proteinExistence type="predicted"/>
<organism evidence="2 3">
    <name type="scientific">Olivibacter oleidegradans</name>
    <dbReference type="NCBI Taxonomy" id="760123"/>
    <lineage>
        <taxon>Bacteria</taxon>
        <taxon>Pseudomonadati</taxon>
        <taxon>Bacteroidota</taxon>
        <taxon>Sphingobacteriia</taxon>
        <taxon>Sphingobacteriales</taxon>
        <taxon>Sphingobacteriaceae</taxon>
        <taxon>Olivibacter</taxon>
    </lineage>
</organism>
<dbReference type="Gene3D" id="3.40.30.10">
    <property type="entry name" value="Glutaredoxin"/>
    <property type="match status" value="1"/>
</dbReference>
<dbReference type="PANTHER" id="PTHR42852">
    <property type="entry name" value="THIOL:DISULFIDE INTERCHANGE PROTEIN DSBE"/>
    <property type="match status" value="1"/>
</dbReference>
<dbReference type="Pfam" id="PF00578">
    <property type="entry name" value="AhpC-TSA"/>
    <property type="match status" value="1"/>
</dbReference>
<dbReference type="InterPro" id="IPR050553">
    <property type="entry name" value="Thioredoxin_ResA/DsbE_sf"/>
</dbReference>
<dbReference type="Proteomes" id="UP001589774">
    <property type="component" value="Unassembled WGS sequence"/>
</dbReference>
<dbReference type="InterPro" id="IPR036249">
    <property type="entry name" value="Thioredoxin-like_sf"/>
</dbReference>
<evidence type="ECO:0000313" key="2">
    <source>
        <dbReference type="EMBL" id="MFC0316934.1"/>
    </source>
</evidence>
<evidence type="ECO:0000313" key="3">
    <source>
        <dbReference type="Proteomes" id="UP001589774"/>
    </source>
</evidence>
<dbReference type="PANTHER" id="PTHR42852:SF13">
    <property type="entry name" value="PROTEIN DIPZ"/>
    <property type="match status" value="1"/>
</dbReference>
<sequence length="1047" mass="118793">MIKTEPIENSKSDRRLAEKELQITRKLAQLVGPWLQLAFVEKRDAKKIWRNAKKFWRNALTQWRDAKNAMPNAVNKGRNTICRGRTSILRDKLPNCSSVPGRMTVSGDKRRDLACARKQSLMMNDELLVMNMPTPRSYHETDLKGIDLRLGRLAEKEPPNARKLPQLVGKWVQPACAQWRDAANAMPNAVNGGRNAFNGRRNAKKFRRDAIAQWRDAANAMPKAVNGGRNAGTEGRNTIWKGRNAKKFKRNAIAQWRDATNPMPNAVNRGRNADTEGQNAIWRGQNASLCFSISTTLFCAFQYLLGRTAIFRDERRGLAGAREQSLMMNDELLVMNITCTFPRERYPKLLAANLLSKLVPLLSFYYPKLWRPVISCRADAPSRLFHNIFGKSVNLTLGRNTEIRDKLPIYSAVPGRTTANRDELSFCTFSRKRYPKLLAAKFLCKLLRLLSLCYPKFWRPVISCRADIPSTPFRSIYRKGVNLRLGRPAEKAPQITRKLPQLVGKWLQPAFVEKRDAIAQWRDAANAMPKAVNRGRNAGTEGRNTIWKGRNALNGERNAKKIWRNAKKFGRNASALTQGAIPSRDRFFGLLCKWVSRTLKPYTIYLTALKILFCVCLAHARQSSSPEAAHGVALSTESIKPLKIGDSIPEALWNLPLQMVKAGKDGSTTVKLSDYKGKLIILDFWATWCGGCIKEMPKIGSLIKEYQKDLTLLSVTAQDEVTVKAFFARRQELIDLNLQLITDASALTSYFPHRLVPHIVWIGADGTFLAATSSGELNTERLQLLVNGKAPSFTSVKEDILDVDYNKPLLVKEPDDDFSYLYNANLSAYRNGYQSRLGQTTDSSKFRLYAINVPLLSIFKWGLNLPVSWYRNRISFDDGLSDETLWMSGKSEAEIRKNSYCYELIVPTHLKASAKTFLLRDMERYFGYQATVEQREVNCLVLRCKDGRPDRSDVVSGFNNLSDTSTAIKTLSGQVPYFFVDYLNKLLDFKPVLDETGIDYHVDISFDSDEVRDLKKINKSLAKHHLVLEEERRPIKMLIISKKSTNP</sequence>
<name>A0ABV6HEB4_9SPHI</name>
<keyword evidence="3" id="KW-1185">Reference proteome</keyword>
<accession>A0ABV6HEB4</accession>
<dbReference type="PROSITE" id="PS51352">
    <property type="entry name" value="THIOREDOXIN_2"/>
    <property type="match status" value="1"/>
</dbReference>
<dbReference type="InterPro" id="IPR000866">
    <property type="entry name" value="AhpC/TSA"/>
</dbReference>
<comment type="caution">
    <text evidence="2">The sequence shown here is derived from an EMBL/GenBank/DDBJ whole genome shotgun (WGS) entry which is preliminary data.</text>
</comment>
<evidence type="ECO:0000259" key="1">
    <source>
        <dbReference type="PROSITE" id="PS51352"/>
    </source>
</evidence>
<reference evidence="2 3" key="1">
    <citation type="submission" date="2024-09" db="EMBL/GenBank/DDBJ databases">
        <authorList>
            <person name="Sun Q."/>
            <person name="Mori K."/>
        </authorList>
    </citation>
    <scope>NUCLEOTIDE SEQUENCE [LARGE SCALE GENOMIC DNA]</scope>
    <source>
        <strain evidence="2 3">CCM 7765</strain>
    </source>
</reference>
<gene>
    <name evidence="2" type="ORF">ACFFI0_01390</name>
</gene>
<protein>
    <submittedName>
        <fullName evidence="2">TlpA family protein disulfide reductase</fullName>
    </submittedName>
</protein>
<dbReference type="RefSeq" id="WP_377476502.1">
    <property type="nucleotide sequence ID" value="NZ_JBHLWO010000001.1"/>
</dbReference>